<dbReference type="SMART" id="SM00663">
    <property type="entry name" value="RPOLA_N"/>
    <property type="match status" value="1"/>
</dbReference>
<dbReference type="Gene3D" id="2.40.50.100">
    <property type="match status" value="1"/>
</dbReference>
<dbReference type="InterPro" id="IPR006592">
    <property type="entry name" value="RNA_pol_N"/>
</dbReference>
<dbReference type="Pfam" id="PF04998">
    <property type="entry name" value="RNA_pol_Rpb1_5"/>
    <property type="match status" value="1"/>
</dbReference>
<evidence type="ECO:0000256" key="1">
    <source>
        <dbReference type="ARBA" id="ARBA00022478"/>
    </source>
</evidence>
<comment type="catalytic activity">
    <reaction evidence="6 7 8">
        <text>RNA(n) + a ribonucleoside 5'-triphosphate = RNA(n+1) + diphosphate</text>
        <dbReference type="Rhea" id="RHEA:21248"/>
        <dbReference type="Rhea" id="RHEA-COMP:14527"/>
        <dbReference type="Rhea" id="RHEA-COMP:17342"/>
        <dbReference type="ChEBI" id="CHEBI:33019"/>
        <dbReference type="ChEBI" id="CHEBI:61557"/>
        <dbReference type="ChEBI" id="CHEBI:140395"/>
        <dbReference type="EC" id="2.7.7.6"/>
    </reaction>
</comment>
<evidence type="ECO:0000256" key="7">
    <source>
        <dbReference type="HAMAP-Rule" id="MF_01322"/>
    </source>
</evidence>
<dbReference type="Proteomes" id="UP000230833">
    <property type="component" value="Unassembled WGS sequence"/>
</dbReference>
<dbReference type="GO" id="GO:0000428">
    <property type="term" value="C:DNA-directed RNA polymerase complex"/>
    <property type="evidence" value="ECO:0007669"/>
    <property type="project" value="UniProtKB-KW"/>
</dbReference>
<feature type="binding site" evidence="7">
    <location>
        <position position="69"/>
    </location>
    <ligand>
        <name>Zn(2+)</name>
        <dbReference type="ChEBI" id="CHEBI:29105"/>
        <label>1</label>
    </ligand>
</feature>
<gene>
    <name evidence="7 10" type="primary">rpoC</name>
    <name evidence="10" type="ORF">COV07_01885</name>
</gene>
<dbReference type="PANTHER" id="PTHR19376">
    <property type="entry name" value="DNA-DIRECTED RNA POLYMERASE"/>
    <property type="match status" value="1"/>
</dbReference>
<dbReference type="InterPro" id="IPR038120">
    <property type="entry name" value="Rpb1_funnel_sf"/>
</dbReference>
<keyword evidence="7" id="KW-0460">Magnesium</keyword>
<comment type="cofactor">
    <cofactor evidence="7">
        <name>Zn(2+)</name>
        <dbReference type="ChEBI" id="CHEBI:29105"/>
    </cofactor>
    <text evidence="7">Binds 2 Zn(2+) ions per subunit.</text>
</comment>
<dbReference type="Gene3D" id="1.10.40.90">
    <property type="match status" value="1"/>
</dbReference>
<sequence length="1230" mass="137234">METIQRGRIIQATSGFDQITLKLASPERVLEWSFGEITKPETINYRTQRSERGGLFDERIFGPEKDYECYCGKYRRIRFKDIICEKCGVEVTRSIVRRERMGHIELSSPVAHIWFVRGVPSRMGLLLGLSTIDLEKVIYFAGYIITKINEDERKNILEALDHEFKTKTKAAGSDEEKEKIKASLSEVKKEISSLQRGKVLDEILYHKYSIKYSSIFEAQIGAEAIYKIVKNIDLQKLGDELEKRLPEVGAAERPKVLRRLSMVRAMVRSKVRPEWMFLKNVPVIPPALRPMVALDGGRHATSDLNDLYRRVINRNNRLKKLKDLGAPEVIQRNEKRILQEAVDALIDNSIRRGGEQGAISSAQRRPLKSLADILRGKPGRFRQNLLGKRVDYSGRSVIVVGPQLKLSECGLPKHMALELFRPFVVGKLLEREMAFNIRGAGKLIEEGVPEVWEILEEVIRDKYVLLNRAPTLHRLGIQAFQPILIEGNAIQIHPLVCPAFNADFDGDQMAVHVPLGDKAQSEARELMAANKNLLKPGTGDPIVTPKQDMVLGCYWMTKQIDGEIGEGGIYGSPNAAILAYDYGVLAFRARIKVLGTEKSKYEAWAGVLYETTVGRILFNSVLPDDFPFINKELTAKELSALTEELIAKYGTDAMADILDKIKHFSFKYVTKSGITCSIADIIVPKEKGELVAQARKKVEELEHHFENGFISEAERYRMVIEIWRGVRDRLEIISPEQLSEGSGIKDMLLSRARGTISHLTQMAGMKGLIVNPHGEVIDFPIVPSYKEGLSPLEYFITSHGSRKGLTDTALNTAKSGYLARKLVDVAQSMIVREEDCSDKDGKWVARAELVGFDTISSAVRGRVLAKTINDPETGKPLYKRGELIMKRDAEILDGKGVGEVYIRSPLSCKTRLGVCRQCYGLDMGRDKIVAMGEAVGVIAAQSIGEPATQLTMRTFHSGGVASEGGDITMGLPRVEEIFERRNPKAEAVLSVTKGTVMEIRDDGKDKKVKILSDKDSKLTVKRGKKGARRETDGDTVEYEIPYSRQIVVREGQDINAGDFITNGSANLQDLFAYGGRSKVEDYILSEVNKIYALQGAAISRKHIEVIIRQMFSRHRVLDGGDTTLVIGSIAEVEEIDRENDLVKVGGGKEASTMPLIMGISEVALTTQSFLSAASFQHTGRILIETAIKGGVDYLRGLKENVIVGRLIPAGTGYREHLEDMREDSEEDVSE</sequence>
<dbReference type="InterPro" id="IPR000722">
    <property type="entry name" value="RNA_pol_asu"/>
</dbReference>
<keyword evidence="7" id="KW-0862">Zinc</keyword>
<evidence type="ECO:0000256" key="6">
    <source>
        <dbReference type="ARBA" id="ARBA00048552"/>
    </source>
</evidence>
<keyword evidence="1 7" id="KW-0240">DNA-directed RNA polymerase</keyword>
<evidence type="ECO:0000256" key="8">
    <source>
        <dbReference type="RuleBase" id="RU004279"/>
    </source>
</evidence>
<feature type="binding site" evidence="7">
    <location>
        <position position="503"/>
    </location>
    <ligand>
        <name>Mg(2+)</name>
        <dbReference type="ChEBI" id="CHEBI:18420"/>
    </ligand>
</feature>
<dbReference type="InterPro" id="IPR007066">
    <property type="entry name" value="RNA_pol_Rpb1_3"/>
</dbReference>
<dbReference type="NCBIfam" id="TIGR02386">
    <property type="entry name" value="rpoC_TIGR"/>
    <property type="match status" value="1"/>
</dbReference>
<dbReference type="GO" id="GO:0003677">
    <property type="term" value="F:DNA binding"/>
    <property type="evidence" value="ECO:0007669"/>
    <property type="project" value="UniProtKB-UniRule"/>
</dbReference>
<feature type="binding site" evidence="7">
    <location>
        <position position="836"/>
    </location>
    <ligand>
        <name>Zn(2+)</name>
        <dbReference type="ChEBI" id="CHEBI:29105"/>
        <label>2</label>
    </ligand>
</feature>
<dbReference type="Gene3D" id="1.10.274.100">
    <property type="entry name" value="RNA polymerase Rpb1, domain 3"/>
    <property type="match status" value="1"/>
</dbReference>
<dbReference type="EMBL" id="PCYL01000024">
    <property type="protein sequence ID" value="PIR46882.1"/>
    <property type="molecule type" value="Genomic_DNA"/>
</dbReference>
<dbReference type="Gene3D" id="1.10.1790.20">
    <property type="match status" value="1"/>
</dbReference>
<protein>
    <recommendedName>
        <fullName evidence="7">DNA-directed RNA polymerase subunit beta'</fullName>
        <shortName evidence="7">RNAP subunit beta'</shortName>
        <ecNumber evidence="7">2.7.7.6</ecNumber>
    </recommendedName>
    <alternativeName>
        <fullName evidence="7">RNA polymerase subunit beta'</fullName>
    </alternativeName>
    <alternativeName>
        <fullName evidence="7">Transcriptase subunit beta'</fullName>
    </alternativeName>
</protein>
<evidence type="ECO:0000313" key="11">
    <source>
        <dbReference type="Proteomes" id="UP000230833"/>
    </source>
</evidence>
<feature type="binding site" evidence="7">
    <location>
        <position position="84"/>
    </location>
    <ligand>
        <name>Zn(2+)</name>
        <dbReference type="ChEBI" id="CHEBI:29105"/>
        <label>1</label>
    </ligand>
</feature>
<feature type="binding site" evidence="7">
    <location>
        <position position="908"/>
    </location>
    <ligand>
        <name>Zn(2+)</name>
        <dbReference type="ChEBI" id="CHEBI:29105"/>
        <label>2</label>
    </ligand>
</feature>
<proteinExistence type="inferred from homology"/>
<dbReference type="GO" id="GO:0003899">
    <property type="term" value="F:DNA-directed RNA polymerase activity"/>
    <property type="evidence" value="ECO:0007669"/>
    <property type="project" value="UniProtKB-UniRule"/>
</dbReference>
<evidence type="ECO:0000256" key="3">
    <source>
        <dbReference type="ARBA" id="ARBA00022695"/>
    </source>
</evidence>
<dbReference type="InterPro" id="IPR042102">
    <property type="entry name" value="RNA_pol_Rpb1_3_sf"/>
</dbReference>
<dbReference type="SUPFAM" id="SSF64484">
    <property type="entry name" value="beta and beta-prime subunits of DNA dependent RNA-polymerase"/>
    <property type="match status" value="1"/>
</dbReference>
<evidence type="ECO:0000256" key="4">
    <source>
        <dbReference type="ARBA" id="ARBA00022723"/>
    </source>
</evidence>
<feature type="binding site" evidence="7">
    <location>
        <position position="915"/>
    </location>
    <ligand>
        <name>Zn(2+)</name>
        <dbReference type="ChEBI" id="CHEBI:29105"/>
        <label>2</label>
    </ligand>
</feature>
<dbReference type="InterPro" id="IPR045867">
    <property type="entry name" value="DNA-dir_RpoC_beta_prime"/>
</dbReference>
<feature type="binding site" evidence="7">
    <location>
        <position position="505"/>
    </location>
    <ligand>
        <name>Mg(2+)</name>
        <dbReference type="ChEBI" id="CHEBI:18420"/>
    </ligand>
</feature>
<dbReference type="InterPro" id="IPR007080">
    <property type="entry name" value="RNA_pol_Rpb1_1"/>
</dbReference>
<dbReference type="Gene3D" id="4.10.860.120">
    <property type="entry name" value="RNA polymerase II, clamp domain"/>
    <property type="match status" value="1"/>
</dbReference>
<keyword evidence="3 7" id="KW-0548">Nucleotidyltransferase</keyword>
<dbReference type="Pfam" id="PF00623">
    <property type="entry name" value="RNA_pol_Rpb1_2"/>
    <property type="match status" value="2"/>
</dbReference>
<keyword evidence="2 7" id="KW-0808">Transferase</keyword>
<dbReference type="Gene3D" id="2.40.40.20">
    <property type="match status" value="1"/>
</dbReference>
<dbReference type="InterPro" id="IPR044893">
    <property type="entry name" value="RNA_pol_Rpb1_clamp_domain"/>
</dbReference>
<evidence type="ECO:0000256" key="5">
    <source>
        <dbReference type="ARBA" id="ARBA00023163"/>
    </source>
</evidence>
<dbReference type="CDD" id="cd01609">
    <property type="entry name" value="RNAP_beta'_N"/>
    <property type="match status" value="1"/>
</dbReference>
<comment type="caution">
    <text evidence="10">The sequence shown here is derived from an EMBL/GenBank/DDBJ whole genome shotgun (WGS) entry which is preliminary data.</text>
</comment>
<keyword evidence="5 7" id="KW-0804">Transcription</keyword>
<comment type="cofactor">
    <cofactor evidence="7">
        <name>Mg(2+)</name>
        <dbReference type="ChEBI" id="CHEBI:18420"/>
    </cofactor>
    <text evidence="7">Binds 1 Mg(2+) ion per subunit.</text>
</comment>
<feature type="binding site" evidence="7">
    <location>
        <position position="87"/>
    </location>
    <ligand>
        <name>Zn(2+)</name>
        <dbReference type="ChEBI" id="CHEBI:29105"/>
        <label>1</label>
    </ligand>
</feature>
<dbReference type="GO" id="GO:0006351">
    <property type="term" value="P:DNA-templated transcription"/>
    <property type="evidence" value="ECO:0007669"/>
    <property type="project" value="UniProtKB-UniRule"/>
</dbReference>
<dbReference type="GO" id="GO:0008270">
    <property type="term" value="F:zinc ion binding"/>
    <property type="evidence" value="ECO:0007669"/>
    <property type="project" value="UniProtKB-UniRule"/>
</dbReference>
<keyword evidence="4 7" id="KW-0479">Metal-binding</keyword>
<comment type="subunit">
    <text evidence="7">The RNAP catalytic core consists of 2 alpha, 1 beta, 1 beta' and 1 omega subunit. When a sigma factor is associated with the core the holoenzyme is formed, which can initiate transcription.</text>
</comment>
<evidence type="ECO:0000256" key="2">
    <source>
        <dbReference type="ARBA" id="ARBA00022679"/>
    </source>
</evidence>
<dbReference type="AlphaFoldDB" id="A0A2H0RJZ5"/>
<dbReference type="InterPro" id="IPR007081">
    <property type="entry name" value="RNA_pol_Rpb1_5"/>
</dbReference>
<dbReference type="Pfam" id="PF04997">
    <property type="entry name" value="RNA_pol_Rpb1_1"/>
    <property type="match status" value="1"/>
</dbReference>
<dbReference type="HAMAP" id="MF_01322">
    <property type="entry name" value="RNApol_bact_RpoC"/>
    <property type="match status" value="1"/>
</dbReference>
<dbReference type="EC" id="2.7.7.6" evidence="7"/>
<evidence type="ECO:0000313" key="10">
    <source>
        <dbReference type="EMBL" id="PIR46882.1"/>
    </source>
</evidence>
<dbReference type="PANTHER" id="PTHR19376:SF54">
    <property type="entry name" value="DNA-DIRECTED RNA POLYMERASE SUBUNIT BETA"/>
    <property type="match status" value="1"/>
</dbReference>
<feature type="binding site" evidence="7">
    <location>
        <position position="71"/>
    </location>
    <ligand>
        <name>Zn(2+)</name>
        <dbReference type="ChEBI" id="CHEBI:29105"/>
        <label>1</label>
    </ligand>
</feature>
<dbReference type="Gene3D" id="1.10.150.390">
    <property type="match status" value="1"/>
</dbReference>
<dbReference type="GO" id="GO:0000287">
    <property type="term" value="F:magnesium ion binding"/>
    <property type="evidence" value="ECO:0007669"/>
    <property type="project" value="UniProtKB-UniRule"/>
</dbReference>
<comment type="function">
    <text evidence="7 8">DNA-dependent RNA polymerase catalyzes the transcription of DNA into RNA using the four ribonucleoside triphosphates as substrates.</text>
</comment>
<feature type="binding site" evidence="7">
    <location>
        <position position="918"/>
    </location>
    <ligand>
        <name>Zn(2+)</name>
        <dbReference type="ChEBI" id="CHEBI:29105"/>
        <label>2</label>
    </ligand>
</feature>
<dbReference type="Gene3D" id="1.10.132.30">
    <property type="match status" value="1"/>
</dbReference>
<evidence type="ECO:0000259" key="9">
    <source>
        <dbReference type="SMART" id="SM00663"/>
    </source>
</evidence>
<comment type="similarity">
    <text evidence="7 8">Belongs to the RNA polymerase beta' chain family.</text>
</comment>
<accession>A0A2H0RJZ5</accession>
<name>A0A2H0RJZ5_9BACT</name>
<reference evidence="10 11" key="1">
    <citation type="submission" date="2017-09" db="EMBL/GenBank/DDBJ databases">
        <title>Depth-based differentiation of microbial function through sediment-hosted aquifers and enrichment of novel symbionts in the deep terrestrial subsurface.</title>
        <authorList>
            <person name="Probst A.J."/>
            <person name="Ladd B."/>
            <person name="Jarett J.K."/>
            <person name="Geller-Mcgrath D.E."/>
            <person name="Sieber C.M."/>
            <person name="Emerson J.B."/>
            <person name="Anantharaman K."/>
            <person name="Thomas B.C."/>
            <person name="Malmstrom R."/>
            <person name="Stieglmeier M."/>
            <person name="Klingl A."/>
            <person name="Woyke T."/>
            <person name="Ryan C.M."/>
            <person name="Banfield J.F."/>
        </authorList>
    </citation>
    <scope>NUCLEOTIDE SEQUENCE [LARGE SCALE GENOMIC DNA]</scope>
    <source>
        <strain evidence="10">CG10_big_fil_rev_8_21_14_0_10_45_14</strain>
    </source>
</reference>
<dbReference type="CDD" id="cd02655">
    <property type="entry name" value="RNAP_beta'_C"/>
    <property type="match status" value="1"/>
</dbReference>
<organism evidence="10 11">
    <name type="scientific">Candidatus Vogelbacteria bacterium CG10_big_fil_rev_8_21_14_0_10_45_14</name>
    <dbReference type="NCBI Taxonomy" id="1975042"/>
    <lineage>
        <taxon>Bacteria</taxon>
        <taxon>Candidatus Vogeliibacteriota</taxon>
    </lineage>
</organism>
<feature type="domain" description="RNA polymerase N-terminal" evidence="9">
    <location>
        <begin position="274"/>
        <end position="557"/>
    </location>
</feature>
<feature type="binding site" evidence="7">
    <location>
        <position position="507"/>
    </location>
    <ligand>
        <name>Mg(2+)</name>
        <dbReference type="ChEBI" id="CHEBI:18420"/>
    </ligand>
</feature>
<dbReference type="Pfam" id="PF04983">
    <property type="entry name" value="RNA_pol_Rpb1_3"/>
    <property type="match status" value="1"/>
</dbReference>
<dbReference type="InterPro" id="IPR012754">
    <property type="entry name" value="DNA-dir_RpoC_beta_prime_bact"/>
</dbReference>